<keyword evidence="2" id="KW-0732">Signal</keyword>
<evidence type="ECO:0000313" key="4">
    <source>
        <dbReference type="Proteomes" id="UP000519897"/>
    </source>
</evidence>
<protein>
    <submittedName>
        <fullName evidence="3">Cytochrome P450</fullName>
    </submittedName>
</protein>
<dbReference type="RefSeq" id="WP_062555271.1">
    <property type="nucleotide sequence ID" value="NZ_CP049250.1"/>
</dbReference>
<reference evidence="3 4" key="1">
    <citation type="submission" date="2020-08" db="EMBL/GenBank/DDBJ databases">
        <title>Genomic Encyclopedia of Type Strains, Phase IV (KMG-IV): sequencing the most valuable type-strain genomes for metagenomic binning, comparative biology and taxonomic classification.</title>
        <authorList>
            <person name="Goeker M."/>
        </authorList>
    </citation>
    <scope>NUCLEOTIDE SEQUENCE [LARGE SCALE GENOMIC DNA]</scope>
    <source>
        <strain evidence="3 4">DSM 29514</strain>
    </source>
</reference>
<gene>
    <name evidence="3" type="ORF">GGQ72_001872</name>
</gene>
<feature type="compositionally biased region" description="Polar residues" evidence="1">
    <location>
        <begin position="84"/>
        <end position="96"/>
    </location>
</feature>
<name>A0A7W6LFG8_9HYPH</name>
<accession>A0A7W6LFG8</accession>
<feature type="signal peptide" evidence="2">
    <location>
        <begin position="1"/>
        <end position="21"/>
    </location>
</feature>
<proteinExistence type="predicted"/>
<comment type="caution">
    <text evidence="3">The sequence shown here is derived from an EMBL/GenBank/DDBJ whole genome shotgun (WGS) entry which is preliminary data.</text>
</comment>
<feature type="chain" id="PRO_5030880298" evidence="2">
    <location>
        <begin position="22"/>
        <end position="134"/>
    </location>
</feature>
<organism evidence="3 4">
    <name type="scientific">Rhizobium rhizoryzae</name>
    <dbReference type="NCBI Taxonomy" id="451876"/>
    <lineage>
        <taxon>Bacteria</taxon>
        <taxon>Pseudomonadati</taxon>
        <taxon>Pseudomonadota</taxon>
        <taxon>Alphaproteobacteria</taxon>
        <taxon>Hyphomicrobiales</taxon>
        <taxon>Rhizobiaceae</taxon>
        <taxon>Rhizobium/Agrobacterium group</taxon>
        <taxon>Rhizobium</taxon>
    </lineage>
</organism>
<dbReference type="AlphaFoldDB" id="A0A7W6LFG8"/>
<evidence type="ECO:0000256" key="2">
    <source>
        <dbReference type="SAM" id="SignalP"/>
    </source>
</evidence>
<feature type="region of interest" description="Disordered" evidence="1">
    <location>
        <begin position="82"/>
        <end position="102"/>
    </location>
</feature>
<sequence length="134" mass="15161">MSARAIFTTTVLLLSSGAVLAQSAADPARFQLERTEKGFIRLDKQTGDVSFCREEASGLTCRLAADERKAFEQELDALDKRVTQLETKSSSRTSGLPSDEEVEKSLSIMERFFQRFMDIIGERRDEQDYDPNRT</sequence>
<evidence type="ECO:0000313" key="3">
    <source>
        <dbReference type="EMBL" id="MBB4143373.1"/>
    </source>
</evidence>
<evidence type="ECO:0000256" key="1">
    <source>
        <dbReference type="SAM" id="MobiDB-lite"/>
    </source>
</evidence>
<dbReference type="EMBL" id="JACIEC010000001">
    <property type="protein sequence ID" value="MBB4143373.1"/>
    <property type="molecule type" value="Genomic_DNA"/>
</dbReference>
<keyword evidence="4" id="KW-1185">Reference proteome</keyword>
<dbReference type="Proteomes" id="UP000519897">
    <property type="component" value="Unassembled WGS sequence"/>
</dbReference>